<dbReference type="Proteomes" id="UP000280444">
    <property type="component" value="Unassembled WGS sequence"/>
</dbReference>
<keyword evidence="4" id="KW-1185">Reference proteome</keyword>
<proteinExistence type="inferred from homology"/>
<dbReference type="RefSeq" id="WP_124868677.1">
    <property type="nucleotide sequence ID" value="NZ_RQZF01000002.1"/>
</dbReference>
<dbReference type="Gene3D" id="3.30.450.370">
    <property type="match status" value="1"/>
</dbReference>
<dbReference type="SUPFAM" id="SSF52540">
    <property type="entry name" value="P-loop containing nucleoside triphosphate hydrolases"/>
    <property type="match status" value="1"/>
</dbReference>
<dbReference type="CDD" id="cd01130">
    <property type="entry name" value="VirB11-like_ATPase"/>
    <property type="match status" value="1"/>
</dbReference>
<dbReference type="InterPro" id="IPR001482">
    <property type="entry name" value="T2SS/T4SS_dom"/>
</dbReference>
<comment type="similarity">
    <text evidence="1">Belongs to the GSP E family.</text>
</comment>
<reference evidence="3 4" key="1">
    <citation type="submission" date="2018-11" db="EMBL/GenBank/DDBJ databases">
        <title>Genomes From Bacteria Associated with the Canine Oral Cavity: a Test Case for Automated Genome-Based Taxonomic Assignment.</title>
        <authorList>
            <person name="Coil D.A."/>
            <person name="Jospin G."/>
            <person name="Darling A.E."/>
            <person name="Wallis C."/>
            <person name="Davis I.J."/>
            <person name="Harris S."/>
            <person name="Eisen J.A."/>
            <person name="Holcombe L.J."/>
            <person name="O'Flynn C."/>
        </authorList>
    </citation>
    <scope>NUCLEOTIDE SEQUENCE [LARGE SCALE GENOMIC DNA]</scope>
    <source>
        <strain evidence="3 4">OH770</strain>
    </source>
</reference>
<feature type="domain" description="Bacterial type II secretion system protein E" evidence="2">
    <location>
        <begin position="132"/>
        <end position="398"/>
    </location>
</feature>
<dbReference type="PANTHER" id="PTHR30486:SF6">
    <property type="entry name" value="TYPE IV PILUS RETRACTATION ATPASE PILT"/>
    <property type="match status" value="1"/>
</dbReference>
<dbReference type="InterPro" id="IPR022399">
    <property type="entry name" value="TadA-like_ATPase"/>
</dbReference>
<gene>
    <name evidence="3" type="ORF">EII11_03575</name>
</gene>
<dbReference type="AlphaFoldDB" id="A0A3P1SG91"/>
<dbReference type="OrthoDB" id="9810761at2"/>
<accession>A0A3P1SG91</accession>
<dbReference type="NCBIfam" id="TIGR03819">
    <property type="entry name" value="heli_sec_ATPase"/>
    <property type="match status" value="1"/>
</dbReference>
<organism evidence="3 4">
    <name type="scientific">Schaalia canis</name>
    <dbReference type="NCBI Taxonomy" id="100469"/>
    <lineage>
        <taxon>Bacteria</taxon>
        <taxon>Bacillati</taxon>
        <taxon>Actinomycetota</taxon>
        <taxon>Actinomycetes</taxon>
        <taxon>Actinomycetales</taxon>
        <taxon>Actinomycetaceae</taxon>
        <taxon>Schaalia</taxon>
    </lineage>
</organism>
<dbReference type="GO" id="GO:0016887">
    <property type="term" value="F:ATP hydrolysis activity"/>
    <property type="evidence" value="ECO:0007669"/>
    <property type="project" value="InterPro"/>
</dbReference>
<dbReference type="EMBL" id="RQZF01000002">
    <property type="protein sequence ID" value="RRC95940.1"/>
    <property type="molecule type" value="Genomic_DNA"/>
</dbReference>
<dbReference type="InterPro" id="IPR050921">
    <property type="entry name" value="T4SS_GSP_E_ATPase"/>
</dbReference>
<comment type="caution">
    <text evidence="3">The sequence shown here is derived from an EMBL/GenBank/DDBJ whole genome shotgun (WGS) entry which is preliminary data.</text>
</comment>
<dbReference type="Gene3D" id="3.40.50.300">
    <property type="entry name" value="P-loop containing nucleotide triphosphate hydrolases"/>
    <property type="match status" value="1"/>
</dbReference>
<protein>
    <submittedName>
        <fullName evidence="3">TadA family conjugal transfer-associated ATPase</fullName>
    </submittedName>
</protein>
<dbReference type="InterPro" id="IPR027417">
    <property type="entry name" value="P-loop_NTPase"/>
</dbReference>
<sequence>MTAAFIYAHALEARAINQLNTRLRACGQAELSRVREDSSPGILFLGDHRNILMWRQRGHTVITCGSQGAYSVNDAADLLSNLLAERPHSQSPQVDEVQEKDETRTSPCRLKAMTTKTTQEETVEESFSFGNIIDPLIAHPTVTDILVNGQHVWVDRGDGLHEAERHFDSVDDVRQLAVRIAAYCGRRLDEASPIVDAALPSGIRLHAVLPPVAGDGPLISLRIPHVGTLGVGDMCVGQSAHLLESWMQAAIKGRRNCLISGATGSGKTTLLSAVLSVMPPNQRLVCIEEISELRPRHPHLVHLQERAANVQGAGGVSLSELVRAAVRMRPDRIIVGECRGAEVRDMLAALNTGHDGGWATIHANSVEDVPARLEALGALAELGPQALAAQVRAAFDLVIHMERGGGGKRRIAQMGVIADAEGRLRCECAALIDEDGRVRPGPAWERLQALLGLGADDCRKYRGEGHDEDA</sequence>
<dbReference type="PANTHER" id="PTHR30486">
    <property type="entry name" value="TWITCHING MOTILITY PROTEIN PILT"/>
    <property type="match status" value="1"/>
</dbReference>
<evidence type="ECO:0000313" key="3">
    <source>
        <dbReference type="EMBL" id="RRC95940.1"/>
    </source>
</evidence>
<dbReference type="Pfam" id="PF00437">
    <property type="entry name" value="T2SSE"/>
    <property type="match status" value="1"/>
</dbReference>
<name>A0A3P1SG91_9ACTO</name>
<evidence type="ECO:0000256" key="1">
    <source>
        <dbReference type="ARBA" id="ARBA00006611"/>
    </source>
</evidence>
<evidence type="ECO:0000259" key="2">
    <source>
        <dbReference type="Pfam" id="PF00437"/>
    </source>
</evidence>
<evidence type="ECO:0000313" key="4">
    <source>
        <dbReference type="Proteomes" id="UP000280444"/>
    </source>
</evidence>